<dbReference type="OrthoDB" id="41532at2759"/>
<dbReference type="RefSeq" id="XP_040793213.1">
    <property type="nucleotide sequence ID" value="XM_040927965.1"/>
</dbReference>
<dbReference type="CDD" id="cd04301">
    <property type="entry name" value="NAT_SF"/>
    <property type="match status" value="1"/>
</dbReference>
<dbReference type="InterPro" id="IPR000182">
    <property type="entry name" value="GNAT_dom"/>
</dbReference>
<dbReference type="GO" id="GO:0016747">
    <property type="term" value="F:acyltransferase activity, transferring groups other than amino-acyl groups"/>
    <property type="evidence" value="ECO:0007669"/>
    <property type="project" value="InterPro"/>
</dbReference>
<evidence type="ECO:0000313" key="3">
    <source>
        <dbReference type="Proteomes" id="UP000800039"/>
    </source>
</evidence>
<evidence type="ECO:0000313" key="2">
    <source>
        <dbReference type="EMBL" id="KAF1850650.1"/>
    </source>
</evidence>
<reference evidence="2" key="1">
    <citation type="submission" date="2020-01" db="EMBL/GenBank/DDBJ databases">
        <authorList>
            <consortium name="DOE Joint Genome Institute"/>
            <person name="Haridas S."/>
            <person name="Albert R."/>
            <person name="Binder M."/>
            <person name="Bloem J."/>
            <person name="Labutti K."/>
            <person name="Salamov A."/>
            <person name="Andreopoulos B."/>
            <person name="Baker S.E."/>
            <person name="Barry K."/>
            <person name="Bills G."/>
            <person name="Bluhm B.H."/>
            <person name="Cannon C."/>
            <person name="Castanera R."/>
            <person name="Culley D.E."/>
            <person name="Daum C."/>
            <person name="Ezra D."/>
            <person name="Gonzalez J.B."/>
            <person name="Henrissat B."/>
            <person name="Kuo A."/>
            <person name="Liang C."/>
            <person name="Lipzen A."/>
            <person name="Lutzoni F."/>
            <person name="Magnuson J."/>
            <person name="Mondo S."/>
            <person name="Nolan M."/>
            <person name="Ohm R."/>
            <person name="Pangilinan J."/>
            <person name="Park H.-J."/>
            <person name="Ramirez L."/>
            <person name="Alfaro M."/>
            <person name="Sun H."/>
            <person name="Tritt A."/>
            <person name="Yoshinaga Y."/>
            <person name="Zwiers L.-H."/>
            <person name="Turgeon B.G."/>
            <person name="Goodwin S.B."/>
            <person name="Spatafora J.W."/>
            <person name="Crous P.W."/>
            <person name="Grigoriev I.V."/>
        </authorList>
    </citation>
    <scope>NUCLEOTIDE SEQUENCE</scope>
    <source>
        <strain evidence="2">CBS 394.84</strain>
    </source>
</reference>
<dbReference type="PANTHER" id="PTHR43305:SF1">
    <property type="entry name" value="FAMILY N-ACETYLTRANSFERASE, PUTATIVE (AFU_ORTHOLOGUE AFUA_2G01380)-RELATED"/>
    <property type="match status" value="1"/>
</dbReference>
<dbReference type="Gene3D" id="3.40.630.30">
    <property type="match status" value="1"/>
</dbReference>
<dbReference type="GeneID" id="63845218"/>
<keyword evidence="3" id="KW-1185">Reference proteome</keyword>
<dbReference type="InterPro" id="IPR052777">
    <property type="entry name" value="Acetyltransferase_Enz"/>
</dbReference>
<dbReference type="Pfam" id="PF00583">
    <property type="entry name" value="Acetyltransf_1"/>
    <property type="match status" value="1"/>
</dbReference>
<organism evidence="2 3">
    <name type="scientific">Cucurbitaria berberidis CBS 394.84</name>
    <dbReference type="NCBI Taxonomy" id="1168544"/>
    <lineage>
        <taxon>Eukaryota</taxon>
        <taxon>Fungi</taxon>
        <taxon>Dikarya</taxon>
        <taxon>Ascomycota</taxon>
        <taxon>Pezizomycotina</taxon>
        <taxon>Dothideomycetes</taxon>
        <taxon>Pleosporomycetidae</taxon>
        <taxon>Pleosporales</taxon>
        <taxon>Pleosporineae</taxon>
        <taxon>Cucurbitariaceae</taxon>
        <taxon>Cucurbitaria</taxon>
    </lineage>
</organism>
<evidence type="ECO:0000259" key="1">
    <source>
        <dbReference type="PROSITE" id="PS51186"/>
    </source>
</evidence>
<name>A0A9P4GRY4_9PLEO</name>
<dbReference type="AlphaFoldDB" id="A0A9P4GRY4"/>
<accession>A0A9P4GRY4</accession>
<dbReference type="Proteomes" id="UP000800039">
    <property type="component" value="Unassembled WGS sequence"/>
</dbReference>
<sequence>MSQNTRSKVKVRPALFPADKEAVSKLFLAYAHSLPISLDFQNFEHELAELPGKYGVENGGAVFLAYTPLEAHTNGPEEEQVIGCIALRSFSSSNSIPTCELKRLYLAPESRGRGVSKLLLDMAIQQARVLGYKEILLDTLSSMTAARALYMRYGFEEIESYYESVEGAVFYRLVL</sequence>
<dbReference type="SUPFAM" id="SSF55729">
    <property type="entry name" value="Acyl-CoA N-acyltransferases (Nat)"/>
    <property type="match status" value="1"/>
</dbReference>
<dbReference type="EMBL" id="ML976614">
    <property type="protein sequence ID" value="KAF1850650.1"/>
    <property type="molecule type" value="Genomic_DNA"/>
</dbReference>
<feature type="domain" description="N-acetyltransferase" evidence="1">
    <location>
        <begin position="9"/>
        <end position="175"/>
    </location>
</feature>
<dbReference type="PROSITE" id="PS51186">
    <property type="entry name" value="GNAT"/>
    <property type="match status" value="1"/>
</dbReference>
<dbReference type="PANTHER" id="PTHR43305">
    <property type="entry name" value="FAMILY N-ACETYLTRANSFERASE, PUTATIVE (AFU_ORTHOLOGUE AFUA_2G01380)-RELATED"/>
    <property type="match status" value="1"/>
</dbReference>
<comment type="caution">
    <text evidence="2">The sequence shown here is derived from an EMBL/GenBank/DDBJ whole genome shotgun (WGS) entry which is preliminary data.</text>
</comment>
<proteinExistence type="predicted"/>
<dbReference type="InterPro" id="IPR016181">
    <property type="entry name" value="Acyl_CoA_acyltransferase"/>
</dbReference>
<protein>
    <submittedName>
        <fullName evidence="2">Acyl-CoA N-acyltransferase</fullName>
    </submittedName>
</protein>
<gene>
    <name evidence="2" type="ORF">K460DRAFT_274527</name>
</gene>